<evidence type="ECO:0000313" key="2">
    <source>
        <dbReference type="Proteomes" id="UP000769766"/>
    </source>
</evidence>
<gene>
    <name evidence="1" type="ORF">HYY20_00725</name>
</gene>
<comment type="caution">
    <text evidence="1">The sequence shown here is derived from an EMBL/GenBank/DDBJ whole genome shotgun (WGS) entry which is preliminary data.</text>
</comment>
<feature type="non-terminal residue" evidence="1">
    <location>
        <position position="57"/>
    </location>
</feature>
<dbReference type="Proteomes" id="UP000769766">
    <property type="component" value="Unassembled WGS sequence"/>
</dbReference>
<name>A0A932CLV0_UNCTE</name>
<dbReference type="EMBL" id="JACPRF010000022">
    <property type="protein sequence ID" value="MBI2875386.1"/>
    <property type="molecule type" value="Genomic_DNA"/>
</dbReference>
<dbReference type="AlphaFoldDB" id="A0A932CLV0"/>
<protein>
    <submittedName>
        <fullName evidence="1">Uncharacterized protein</fullName>
    </submittedName>
</protein>
<sequence>MKGTGVLTAGELAVEYPESDGKPMAETGIHVDRMTDLYNGLLTRFRGFGWEPLIFLG</sequence>
<organism evidence="1 2">
    <name type="scientific">Tectimicrobiota bacterium</name>
    <dbReference type="NCBI Taxonomy" id="2528274"/>
    <lineage>
        <taxon>Bacteria</taxon>
        <taxon>Pseudomonadati</taxon>
        <taxon>Nitrospinota/Tectimicrobiota group</taxon>
        <taxon>Candidatus Tectimicrobiota</taxon>
    </lineage>
</organism>
<evidence type="ECO:0000313" key="1">
    <source>
        <dbReference type="EMBL" id="MBI2875386.1"/>
    </source>
</evidence>
<accession>A0A932CLV0</accession>
<proteinExistence type="predicted"/>
<reference evidence="1" key="1">
    <citation type="submission" date="2020-07" db="EMBL/GenBank/DDBJ databases">
        <title>Huge and variable diversity of episymbiotic CPR bacteria and DPANN archaea in groundwater ecosystems.</title>
        <authorList>
            <person name="He C.Y."/>
            <person name="Keren R."/>
            <person name="Whittaker M."/>
            <person name="Farag I.F."/>
            <person name="Doudna J."/>
            <person name="Cate J.H.D."/>
            <person name="Banfield J.F."/>
        </authorList>
    </citation>
    <scope>NUCLEOTIDE SEQUENCE</scope>
    <source>
        <strain evidence="1">NC_groundwater_672_Ag_B-0.1um_62_36</strain>
    </source>
</reference>